<keyword evidence="5" id="KW-1185">Reference proteome</keyword>
<evidence type="ECO:0000256" key="2">
    <source>
        <dbReference type="ARBA" id="ARBA00023295"/>
    </source>
</evidence>
<dbReference type="SUPFAM" id="SSF53590">
    <property type="entry name" value="Nucleoside hydrolase"/>
    <property type="match status" value="1"/>
</dbReference>
<dbReference type="PANTHER" id="PTHR12304:SF46">
    <property type="entry name" value="INOSINE-ADENOSINE-GUANOSINE-NUCLEOSIDE HYDROLASE"/>
    <property type="match status" value="1"/>
</dbReference>
<organism evidence="4 5">
    <name type="scientific">Neiella holothuriorum</name>
    <dbReference type="NCBI Taxonomy" id="2870530"/>
    <lineage>
        <taxon>Bacteria</taxon>
        <taxon>Pseudomonadati</taxon>
        <taxon>Pseudomonadota</taxon>
        <taxon>Gammaproteobacteria</taxon>
        <taxon>Alteromonadales</taxon>
        <taxon>Echinimonadaceae</taxon>
        <taxon>Neiella</taxon>
    </lineage>
</organism>
<name>A0ABS7EBV1_9GAMM</name>
<dbReference type="InterPro" id="IPR023186">
    <property type="entry name" value="IUNH"/>
</dbReference>
<dbReference type="Pfam" id="PF01156">
    <property type="entry name" value="IU_nuc_hydro"/>
    <property type="match status" value="1"/>
</dbReference>
<dbReference type="Proteomes" id="UP001166251">
    <property type="component" value="Unassembled WGS sequence"/>
</dbReference>
<dbReference type="Gene3D" id="3.90.245.10">
    <property type="entry name" value="Ribonucleoside hydrolase-like"/>
    <property type="match status" value="1"/>
</dbReference>
<proteinExistence type="predicted"/>
<comment type="caution">
    <text evidence="4">The sequence shown here is derived from an EMBL/GenBank/DDBJ whole genome shotgun (WGS) entry which is preliminary data.</text>
</comment>
<dbReference type="InterPro" id="IPR001910">
    <property type="entry name" value="Inosine/uridine_hydrolase_dom"/>
</dbReference>
<dbReference type="GO" id="GO:0016787">
    <property type="term" value="F:hydrolase activity"/>
    <property type="evidence" value="ECO:0007669"/>
    <property type="project" value="UniProtKB-KW"/>
</dbReference>
<dbReference type="InterPro" id="IPR036452">
    <property type="entry name" value="Ribo_hydro-like"/>
</dbReference>
<keyword evidence="1 4" id="KW-0378">Hydrolase</keyword>
<evidence type="ECO:0000256" key="1">
    <source>
        <dbReference type="ARBA" id="ARBA00022801"/>
    </source>
</evidence>
<dbReference type="EMBL" id="JAHZSS010000002">
    <property type="protein sequence ID" value="MBW8189807.1"/>
    <property type="molecule type" value="Genomic_DNA"/>
</dbReference>
<dbReference type="PANTHER" id="PTHR12304">
    <property type="entry name" value="INOSINE-URIDINE PREFERRING NUCLEOSIDE HYDROLASE"/>
    <property type="match status" value="1"/>
</dbReference>
<protein>
    <submittedName>
        <fullName evidence="4">Nucleoside hydrolase</fullName>
    </submittedName>
</protein>
<evidence type="ECO:0000313" key="5">
    <source>
        <dbReference type="Proteomes" id="UP001166251"/>
    </source>
</evidence>
<reference evidence="4" key="1">
    <citation type="submission" date="2021-07" db="EMBL/GenBank/DDBJ databases">
        <title>Neiella marina sp. nov., isolated from the intestinal content of sea cucumber Apostichopus japonicus.</title>
        <authorList>
            <person name="Bai X."/>
        </authorList>
    </citation>
    <scope>NUCLEOTIDE SEQUENCE</scope>
    <source>
        <strain evidence="4">126</strain>
    </source>
</reference>
<evidence type="ECO:0000313" key="4">
    <source>
        <dbReference type="EMBL" id="MBW8189807.1"/>
    </source>
</evidence>
<gene>
    <name evidence="4" type="ORF">K0504_02070</name>
</gene>
<keyword evidence="2" id="KW-0326">Glycosidase</keyword>
<accession>A0ABS7EBV1</accession>
<feature type="domain" description="Inosine/uridine-preferring nucleoside hydrolase" evidence="3">
    <location>
        <begin position="2"/>
        <end position="265"/>
    </location>
</feature>
<sequence>MAIDDWAALLYLLQHPDADVKAITISSSGESRCQPGLRNTAALIDLIADAPSELPFACGDAYPLDGYAVFPEPWRVDSDTLSGVEIPASTRVASPLHAAELIHQTLQEQTQLTTLIATGPLTNIAQWLAQYPEDKAKVDKLVIMGGNVHEKGNIIVPNFTDGHPNKQAEWNIFVDPLAADLVLQSGLAIELVGLDVTNSVRVTESVAAEFKQQVKTPASQFWDRVLDKNDWFIASGEYYFWDTLAVLIAVNPLLCEGEQLALQVGHQVTDQPYLATSDLSMPTTRWDGRPRQHLDAATAGVMMKASAEAGLHPIKVCFNTQPKRIFSEFNQTLNRS</sequence>
<evidence type="ECO:0000259" key="3">
    <source>
        <dbReference type="Pfam" id="PF01156"/>
    </source>
</evidence>